<dbReference type="Gene3D" id="4.10.240.10">
    <property type="entry name" value="Zn(2)-C6 fungal-type DNA-binding domain"/>
    <property type="match status" value="1"/>
</dbReference>
<keyword evidence="2" id="KW-0479">Metal-binding</keyword>
<evidence type="ECO:0000259" key="9">
    <source>
        <dbReference type="PROSITE" id="PS50048"/>
    </source>
</evidence>
<dbReference type="InterPro" id="IPR001138">
    <property type="entry name" value="Zn2Cys6_DnaBD"/>
</dbReference>
<dbReference type="InterPro" id="IPR052202">
    <property type="entry name" value="Yeast_MetPath_Reg"/>
</dbReference>
<evidence type="ECO:0000313" key="10">
    <source>
        <dbReference type="EMBL" id="KAB8069876.1"/>
    </source>
</evidence>
<evidence type="ECO:0000256" key="6">
    <source>
        <dbReference type="ARBA" id="ARBA00023163"/>
    </source>
</evidence>
<dbReference type="SMART" id="SM00066">
    <property type="entry name" value="GAL4"/>
    <property type="match status" value="1"/>
</dbReference>
<proteinExistence type="predicted"/>
<protein>
    <submittedName>
        <fullName evidence="10">Fungal-specific transcription factor domain-containing protein</fullName>
    </submittedName>
</protein>
<evidence type="ECO:0000256" key="8">
    <source>
        <dbReference type="SAM" id="MobiDB-lite"/>
    </source>
</evidence>
<dbReference type="GO" id="GO:0008270">
    <property type="term" value="F:zinc ion binding"/>
    <property type="evidence" value="ECO:0007669"/>
    <property type="project" value="InterPro"/>
</dbReference>
<dbReference type="Pfam" id="PF00172">
    <property type="entry name" value="Zn_clus"/>
    <property type="match status" value="1"/>
</dbReference>
<dbReference type="GO" id="GO:0000981">
    <property type="term" value="F:DNA-binding transcription factor activity, RNA polymerase II-specific"/>
    <property type="evidence" value="ECO:0007669"/>
    <property type="project" value="InterPro"/>
</dbReference>
<feature type="region of interest" description="Disordered" evidence="8">
    <location>
        <begin position="110"/>
        <end position="135"/>
    </location>
</feature>
<dbReference type="PANTHER" id="PTHR47782">
    <property type="entry name" value="ZN(II)2CYS6 TRANSCRIPTION FACTOR (EUROFUNG)-RELATED"/>
    <property type="match status" value="1"/>
</dbReference>
<dbReference type="CDD" id="cd00067">
    <property type="entry name" value="GAL4"/>
    <property type="match status" value="1"/>
</dbReference>
<comment type="subcellular location">
    <subcellularLocation>
        <location evidence="1">Nucleus</location>
    </subcellularLocation>
</comment>
<dbReference type="PROSITE" id="PS00463">
    <property type="entry name" value="ZN2_CY6_FUNGAL_1"/>
    <property type="match status" value="1"/>
</dbReference>
<evidence type="ECO:0000313" key="11">
    <source>
        <dbReference type="Proteomes" id="UP000326565"/>
    </source>
</evidence>
<keyword evidence="4" id="KW-0805">Transcription regulation</keyword>
<evidence type="ECO:0000256" key="7">
    <source>
        <dbReference type="ARBA" id="ARBA00023242"/>
    </source>
</evidence>
<dbReference type="GO" id="GO:0043565">
    <property type="term" value="F:sequence-specific DNA binding"/>
    <property type="evidence" value="ECO:0007669"/>
    <property type="project" value="TreeGrafter"/>
</dbReference>
<keyword evidence="11" id="KW-1185">Reference proteome</keyword>
<keyword evidence="5" id="KW-0238">DNA-binding</keyword>
<reference evidence="10 11" key="1">
    <citation type="submission" date="2019-04" db="EMBL/GenBank/DDBJ databases">
        <title>Friends and foes A comparative genomics study of 23 Aspergillus species from section Flavi.</title>
        <authorList>
            <consortium name="DOE Joint Genome Institute"/>
            <person name="Kjaerbolling I."/>
            <person name="Vesth T."/>
            <person name="Frisvad J.C."/>
            <person name="Nybo J.L."/>
            <person name="Theobald S."/>
            <person name="Kildgaard S."/>
            <person name="Isbrandt T."/>
            <person name="Kuo A."/>
            <person name="Sato A."/>
            <person name="Lyhne E.K."/>
            <person name="Kogle M.E."/>
            <person name="Wiebenga A."/>
            <person name="Kun R.S."/>
            <person name="Lubbers R.J."/>
            <person name="Makela M.R."/>
            <person name="Barry K."/>
            <person name="Chovatia M."/>
            <person name="Clum A."/>
            <person name="Daum C."/>
            <person name="Haridas S."/>
            <person name="He G."/>
            <person name="LaButti K."/>
            <person name="Lipzen A."/>
            <person name="Mondo S."/>
            <person name="Riley R."/>
            <person name="Salamov A."/>
            <person name="Simmons B.A."/>
            <person name="Magnuson J.K."/>
            <person name="Henrissat B."/>
            <person name="Mortensen U.H."/>
            <person name="Larsen T.O."/>
            <person name="Devries R.P."/>
            <person name="Grigoriev I.V."/>
            <person name="Machida M."/>
            <person name="Baker S.E."/>
            <person name="Andersen M.R."/>
        </authorList>
    </citation>
    <scope>NUCLEOTIDE SEQUENCE [LARGE SCALE GENOMIC DNA]</scope>
    <source>
        <strain evidence="10 11">CBS 151.66</strain>
    </source>
</reference>
<name>A0A5N5WMU7_9EURO</name>
<evidence type="ECO:0000256" key="4">
    <source>
        <dbReference type="ARBA" id="ARBA00023015"/>
    </source>
</evidence>
<feature type="region of interest" description="Disordered" evidence="8">
    <location>
        <begin position="1"/>
        <end position="22"/>
    </location>
</feature>
<evidence type="ECO:0000256" key="3">
    <source>
        <dbReference type="ARBA" id="ARBA00022833"/>
    </source>
</evidence>
<dbReference type="GO" id="GO:0005634">
    <property type="term" value="C:nucleus"/>
    <property type="evidence" value="ECO:0007669"/>
    <property type="project" value="UniProtKB-SubCell"/>
</dbReference>
<feature type="domain" description="Zn(2)-C6 fungal-type" evidence="9">
    <location>
        <begin position="36"/>
        <end position="66"/>
    </location>
</feature>
<dbReference type="EMBL" id="ML732323">
    <property type="protein sequence ID" value="KAB8069876.1"/>
    <property type="molecule type" value="Genomic_DNA"/>
</dbReference>
<keyword evidence="6" id="KW-0804">Transcription</keyword>
<keyword evidence="7" id="KW-0539">Nucleus</keyword>
<dbReference type="SUPFAM" id="SSF57701">
    <property type="entry name" value="Zn2/Cys6 DNA-binding domain"/>
    <property type="match status" value="1"/>
</dbReference>
<sequence>MKYQTRRHRLKQPSPDCNGAERRQEAQWPYAHPPPACNRCRQYKKKCSKTLPSCKTCVDAGRRCSYFTSERLLSASPEVLHARIQWLTQYIEDKIPGATAGQNVQLKESVSKTGDVGPKGAESPESPVPADMTTQAENAKSYTVSKLGDVEQKQKALAMFWRADEKALPLACLDAYFHHVHRAYPFVDKGRVMQARSVNTNGALVANDANSMMLYLIHAIGRTTLERSGKISRETEKEVKLPYSFILQYCMEHETLDSVQILVLLALYSLFDPHGSRPWTIVGILTRQAMAQGLTLQHLENADLATPSDEMLHRLFWSIYVLDRMVASSVGQPPGLFVPDIQVPLPAVTVDEFASAQRGEVSSMLLVTRHVIQLRRLESKILDAVYLRPRADVRSLTSFDRNAIISELHYKVDNWYSEGCLISRPEAGNVRIHDTMAWLNARYYQLLMMLYYPTPFNQPPRPSSHEHLLDIVQKYIHYSYVLLELRRLPLNYITLARFVPASILLLYFFGHTTAMIFPAKQEAKSCISILQQFPAGWEGAVSLTQIMVELSVLVSMYENRSASCLATLQATSVVGHATQPPFYLRLLSLRERLLHIGSRIMGKANYFQFIEGWDAEPMSTCSPAETSSLTDAAVTRDIAALSSPFNGEMGWHFL</sequence>
<evidence type="ECO:0000256" key="5">
    <source>
        <dbReference type="ARBA" id="ARBA00023125"/>
    </source>
</evidence>
<dbReference type="Proteomes" id="UP000326565">
    <property type="component" value="Unassembled WGS sequence"/>
</dbReference>
<dbReference type="PANTHER" id="PTHR47782:SF7">
    <property type="entry name" value="PROTEIN STB5"/>
    <property type="match status" value="1"/>
</dbReference>
<dbReference type="CDD" id="cd12148">
    <property type="entry name" value="fungal_TF_MHR"/>
    <property type="match status" value="1"/>
</dbReference>
<organism evidence="10 11">
    <name type="scientific">Aspergillus leporis</name>
    <dbReference type="NCBI Taxonomy" id="41062"/>
    <lineage>
        <taxon>Eukaryota</taxon>
        <taxon>Fungi</taxon>
        <taxon>Dikarya</taxon>
        <taxon>Ascomycota</taxon>
        <taxon>Pezizomycotina</taxon>
        <taxon>Eurotiomycetes</taxon>
        <taxon>Eurotiomycetidae</taxon>
        <taxon>Eurotiales</taxon>
        <taxon>Aspergillaceae</taxon>
        <taxon>Aspergillus</taxon>
        <taxon>Aspergillus subgen. Circumdati</taxon>
    </lineage>
</organism>
<dbReference type="InterPro" id="IPR036864">
    <property type="entry name" value="Zn2-C6_fun-type_DNA-bd_sf"/>
</dbReference>
<accession>A0A5N5WMU7</accession>
<keyword evidence="3" id="KW-0862">Zinc</keyword>
<dbReference type="PROSITE" id="PS50048">
    <property type="entry name" value="ZN2_CY6_FUNGAL_2"/>
    <property type="match status" value="1"/>
</dbReference>
<dbReference type="AlphaFoldDB" id="A0A5N5WMU7"/>
<evidence type="ECO:0000256" key="1">
    <source>
        <dbReference type="ARBA" id="ARBA00004123"/>
    </source>
</evidence>
<feature type="compositionally biased region" description="Basic residues" evidence="8">
    <location>
        <begin position="1"/>
        <end position="11"/>
    </location>
</feature>
<gene>
    <name evidence="10" type="ORF">BDV29DRAFT_160995</name>
</gene>
<evidence type="ECO:0000256" key="2">
    <source>
        <dbReference type="ARBA" id="ARBA00022723"/>
    </source>
</evidence>
<dbReference type="GO" id="GO:0006351">
    <property type="term" value="P:DNA-templated transcription"/>
    <property type="evidence" value="ECO:0007669"/>
    <property type="project" value="InterPro"/>
</dbReference>
<dbReference type="SMART" id="SM00906">
    <property type="entry name" value="Fungal_trans"/>
    <property type="match status" value="1"/>
</dbReference>
<dbReference type="GO" id="GO:0045944">
    <property type="term" value="P:positive regulation of transcription by RNA polymerase II"/>
    <property type="evidence" value="ECO:0007669"/>
    <property type="project" value="TreeGrafter"/>
</dbReference>
<dbReference type="OrthoDB" id="25921at2759"/>
<dbReference type="InterPro" id="IPR007219">
    <property type="entry name" value="XnlR_reg_dom"/>
</dbReference>
<dbReference type="Pfam" id="PF04082">
    <property type="entry name" value="Fungal_trans"/>
    <property type="match status" value="1"/>
</dbReference>